<feature type="region of interest" description="Disordered" evidence="1">
    <location>
        <begin position="1"/>
        <end position="41"/>
    </location>
</feature>
<dbReference type="EMBL" id="JABEMA010000072">
    <property type="protein sequence ID" value="NNH22821.1"/>
    <property type="molecule type" value="Genomic_DNA"/>
</dbReference>
<gene>
    <name evidence="2" type="ORF">HLB09_06895</name>
</gene>
<evidence type="ECO:0000313" key="2">
    <source>
        <dbReference type="EMBL" id="NNH22821.1"/>
    </source>
</evidence>
<comment type="caution">
    <text evidence="2">The sequence shown here is derived from an EMBL/GenBank/DDBJ whole genome shotgun (WGS) entry which is preliminary data.</text>
</comment>
<sequence>MDASRRTPRGGDQPSERPTHSAPEEDGARGGRAPGRPRASTFEYREVVLPRGTSGGQARALLTEEAEYGKWELAGVRLYVGGLRRVVLRRRIIRMQRTA</sequence>
<dbReference type="Proteomes" id="UP000555552">
    <property type="component" value="Unassembled WGS sequence"/>
</dbReference>
<feature type="compositionally biased region" description="Basic and acidic residues" evidence="1">
    <location>
        <begin position="14"/>
        <end position="29"/>
    </location>
</feature>
<accession>A0A849BJL7</accession>
<proteinExistence type="predicted"/>
<dbReference type="InterPro" id="IPR043758">
    <property type="entry name" value="DUF5703"/>
</dbReference>
<dbReference type="Pfam" id="PF18963">
    <property type="entry name" value="DUF5703"/>
    <property type="match status" value="1"/>
</dbReference>
<dbReference type="AlphaFoldDB" id="A0A849BJL7"/>
<keyword evidence="3" id="KW-1185">Reference proteome</keyword>
<protein>
    <submittedName>
        <fullName evidence="2">Uncharacterized protein</fullName>
    </submittedName>
</protein>
<name>A0A849BJL7_9ACTN</name>
<organism evidence="2 3">
    <name type="scientific">Pseudokineococcus marinus</name>
    <dbReference type="NCBI Taxonomy" id="351215"/>
    <lineage>
        <taxon>Bacteria</taxon>
        <taxon>Bacillati</taxon>
        <taxon>Actinomycetota</taxon>
        <taxon>Actinomycetes</taxon>
        <taxon>Kineosporiales</taxon>
        <taxon>Kineosporiaceae</taxon>
        <taxon>Pseudokineococcus</taxon>
    </lineage>
</organism>
<evidence type="ECO:0000313" key="3">
    <source>
        <dbReference type="Proteomes" id="UP000555552"/>
    </source>
</evidence>
<evidence type="ECO:0000256" key="1">
    <source>
        <dbReference type="SAM" id="MobiDB-lite"/>
    </source>
</evidence>
<reference evidence="2 3" key="1">
    <citation type="submission" date="2020-05" db="EMBL/GenBank/DDBJ databases">
        <title>MicrobeNet Type strains.</title>
        <authorList>
            <person name="Nicholson A.C."/>
        </authorList>
    </citation>
    <scope>NUCLEOTIDE SEQUENCE [LARGE SCALE GENOMIC DNA]</scope>
    <source>
        <strain evidence="2 3">JCM 14547</strain>
    </source>
</reference>
<dbReference type="RefSeq" id="WP_171202653.1">
    <property type="nucleotide sequence ID" value="NZ_BAAANP010000004.1"/>
</dbReference>